<keyword evidence="4" id="KW-0804">Transcription</keyword>
<dbReference type="EMBL" id="HBHK01021696">
    <property type="protein sequence ID" value="CAD9699128.1"/>
    <property type="molecule type" value="Transcribed_RNA"/>
</dbReference>
<evidence type="ECO:0000256" key="4">
    <source>
        <dbReference type="ARBA" id="ARBA00023163"/>
    </source>
</evidence>
<dbReference type="InterPro" id="IPR016177">
    <property type="entry name" value="DNA-bd_dom_sf"/>
</dbReference>
<feature type="compositionally biased region" description="Basic residues" evidence="6">
    <location>
        <begin position="253"/>
        <end position="262"/>
    </location>
</feature>
<keyword evidence="3" id="KW-0238">DNA-binding</keyword>
<evidence type="ECO:0000259" key="7">
    <source>
        <dbReference type="PROSITE" id="PS51032"/>
    </source>
</evidence>
<feature type="region of interest" description="Disordered" evidence="6">
    <location>
        <begin position="1"/>
        <end position="43"/>
    </location>
</feature>
<feature type="domain" description="AP2/ERF" evidence="7">
    <location>
        <begin position="281"/>
        <end position="339"/>
    </location>
</feature>
<dbReference type="InterPro" id="IPR036955">
    <property type="entry name" value="AP2/ERF_dom_sf"/>
</dbReference>
<evidence type="ECO:0000256" key="5">
    <source>
        <dbReference type="ARBA" id="ARBA00023242"/>
    </source>
</evidence>
<dbReference type="InterPro" id="IPR001471">
    <property type="entry name" value="AP2/ERF_dom"/>
</dbReference>
<feature type="region of interest" description="Disordered" evidence="6">
    <location>
        <begin position="138"/>
        <end position="158"/>
    </location>
</feature>
<keyword evidence="5" id="KW-0539">Nucleus</keyword>
<evidence type="ECO:0000256" key="2">
    <source>
        <dbReference type="ARBA" id="ARBA00023015"/>
    </source>
</evidence>
<feature type="compositionally biased region" description="Polar residues" evidence="6">
    <location>
        <begin position="1"/>
        <end position="14"/>
    </location>
</feature>
<reference evidence="8" key="1">
    <citation type="submission" date="2021-01" db="EMBL/GenBank/DDBJ databases">
        <authorList>
            <person name="Corre E."/>
            <person name="Pelletier E."/>
            <person name="Niang G."/>
            <person name="Scheremetjew M."/>
            <person name="Finn R."/>
            <person name="Kale V."/>
            <person name="Holt S."/>
            <person name="Cochrane G."/>
            <person name="Meng A."/>
            <person name="Brown T."/>
            <person name="Cohen L."/>
        </authorList>
    </citation>
    <scope>NUCLEOTIDE SEQUENCE</scope>
    <source>
        <strain evidence="8">NY070348D</strain>
    </source>
</reference>
<feature type="region of interest" description="Disordered" evidence="6">
    <location>
        <begin position="186"/>
        <end position="277"/>
    </location>
</feature>
<accession>A0A7S2SG39</accession>
<organism evidence="8">
    <name type="scientific">Mucochytrium quahogii</name>
    <dbReference type="NCBI Taxonomy" id="96639"/>
    <lineage>
        <taxon>Eukaryota</taxon>
        <taxon>Sar</taxon>
        <taxon>Stramenopiles</taxon>
        <taxon>Bigyra</taxon>
        <taxon>Labyrinthulomycetes</taxon>
        <taxon>Thraustochytrida</taxon>
        <taxon>Thraustochytriidae</taxon>
        <taxon>Mucochytrium</taxon>
    </lineage>
</organism>
<dbReference type="GO" id="GO:0005634">
    <property type="term" value="C:nucleus"/>
    <property type="evidence" value="ECO:0007669"/>
    <property type="project" value="UniProtKB-SubCell"/>
</dbReference>
<gene>
    <name evidence="8" type="ORF">QSP1433_LOCUS13806</name>
    <name evidence="9" type="ORF">QSP1433_LOCUS13807</name>
</gene>
<dbReference type="GO" id="GO:0003677">
    <property type="term" value="F:DNA binding"/>
    <property type="evidence" value="ECO:0007669"/>
    <property type="project" value="UniProtKB-KW"/>
</dbReference>
<dbReference type="SUPFAM" id="SSF54171">
    <property type="entry name" value="DNA-binding domain"/>
    <property type="match status" value="1"/>
</dbReference>
<protein>
    <recommendedName>
        <fullName evidence="7">AP2/ERF domain-containing protein</fullName>
    </recommendedName>
</protein>
<evidence type="ECO:0000256" key="6">
    <source>
        <dbReference type="SAM" id="MobiDB-lite"/>
    </source>
</evidence>
<evidence type="ECO:0000256" key="1">
    <source>
        <dbReference type="ARBA" id="ARBA00004123"/>
    </source>
</evidence>
<dbReference type="AlphaFoldDB" id="A0A7S2SG39"/>
<keyword evidence="2" id="KW-0805">Transcription regulation</keyword>
<evidence type="ECO:0000313" key="9">
    <source>
        <dbReference type="EMBL" id="CAD9699131.1"/>
    </source>
</evidence>
<evidence type="ECO:0000313" key="8">
    <source>
        <dbReference type="EMBL" id="CAD9699128.1"/>
    </source>
</evidence>
<name>A0A7S2SG39_9STRA</name>
<dbReference type="GO" id="GO:0003700">
    <property type="term" value="F:DNA-binding transcription factor activity"/>
    <property type="evidence" value="ECO:0007669"/>
    <property type="project" value="InterPro"/>
</dbReference>
<comment type="subcellular location">
    <subcellularLocation>
        <location evidence="1">Nucleus</location>
    </subcellularLocation>
</comment>
<dbReference type="Gene3D" id="3.30.730.10">
    <property type="entry name" value="AP2/ERF domain"/>
    <property type="match status" value="1"/>
</dbReference>
<evidence type="ECO:0000256" key="3">
    <source>
        <dbReference type="ARBA" id="ARBA00023125"/>
    </source>
</evidence>
<sequence length="411" mass="44659">MQATSQEHNQQHQPDVSKKDNSQTEGFGPTKPHGEGKSHMSNLPTAYSSITQTLPGNIQGGYNAYTHVLQLGGQLQVGYGFMPNTTPQLGQMGSGYMDVANGMALDNRLPFTHFQSPHLQQLSAAHHFTGPKGKCPVPVPQKEKQHCSNGATWPPPPEGGFDTNVFTLTTTSHPISSCLLYPPGPAKVPPSATSHPVSSCLSHPSGPARTPPLPTSQTPTQRDRGLLKRRPPSPPKPAASCASKDDPTEQPQHKKKTKKRKQAITTLPRPSQPGANLPVSIYRGVSYSRRDQRWVARVYVQGKVVHLGMHDNETVGALLVDLEKIKTFGDSCAKRMNFETYHRIRLCKEHALDGESCPQAIVKYGKRFTDTTPFRELGHTSPFCANPDMESPIRAIPSGTVANGLGAVDPD</sequence>
<dbReference type="EMBL" id="HBHK01021697">
    <property type="protein sequence ID" value="CAD9699131.1"/>
    <property type="molecule type" value="Transcribed_RNA"/>
</dbReference>
<proteinExistence type="predicted"/>
<feature type="compositionally biased region" description="Polar residues" evidence="6">
    <location>
        <begin position="191"/>
        <end position="202"/>
    </location>
</feature>
<dbReference type="PROSITE" id="PS51032">
    <property type="entry name" value="AP2_ERF"/>
    <property type="match status" value="1"/>
</dbReference>